<dbReference type="OrthoDB" id="982642at2"/>
<organism evidence="1 2">
    <name type="scientific">Komagataeibacter europaeus</name>
    <name type="common">Gluconacetobacter europaeus</name>
    <dbReference type="NCBI Taxonomy" id="33995"/>
    <lineage>
        <taxon>Bacteria</taxon>
        <taxon>Pseudomonadati</taxon>
        <taxon>Pseudomonadota</taxon>
        <taxon>Alphaproteobacteria</taxon>
        <taxon>Acetobacterales</taxon>
        <taxon>Acetobacteraceae</taxon>
        <taxon>Komagataeibacter</taxon>
    </lineage>
</organism>
<dbReference type="GO" id="GO:0006355">
    <property type="term" value="P:regulation of DNA-templated transcription"/>
    <property type="evidence" value="ECO:0007669"/>
    <property type="project" value="InterPro"/>
</dbReference>
<proteinExistence type="predicted"/>
<dbReference type="Proteomes" id="UP000037566">
    <property type="component" value="Unassembled WGS sequence"/>
</dbReference>
<protein>
    <submittedName>
        <fullName evidence="1">Pyocin activator protein PrtN</fullName>
    </submittedName>
</protein>
<dbReference type="AlphaFoldDB" id="A0A0M0EBI6"/>
<dbReference type="PATRIC" id="fig|33995.3.peg.4339"/>
<name>A0A0M0EBI6_KOMEU</name>
<keyword evidence="2" id="KW-1185">Reference proteome</keyword>
<dbReference type="InterPro" id="IPR020518">
    <property type="entry name" value="Tscrpt_reg_PrtN"/>
</dbReference>
<dbReference type="EMBL" id="LHUQ01000104">
    <property type="protein sequence ID" value="KON62595.1"/>
    <property type="molecule type" value="Genomic_DNA"/>
</dbReference>
<evidence type="ECO:0000313" key="1">
    <source>
        <dbReference type="EMBL" id="KON62595.1"/>
    </source>
</evidence>
<dbReference type="Pfam" id="PF11112">
    <property type="entry name" value="PyocinActivator"/>
    <property type="match status" value="1"/>
</dbReference>
<sequence>MKARSMRLPEPSAPTTFATLREHYGPRVIIPLDRVREDFFDGMSQEHLLRRISEGKLDLPVVRIDASQKSAKGVALVDLAAYLDRRIEAARKECRQLCE</sequence>
<reference evidence="1" key="1">
    <citation type="submission" date="2015-08" db="EMBL/GenBank/DDBJ databases">
        <title>Draft genome sequence of Komagataeibacter europaeus CECT 8546 a cellulose producer strain from vinegar produced by the traditional method.</title>
        <authorList>
            <person name="Poehlein A."/>
            <person name="Valera M.J."/>
            <person name="Haack F.S."/>
            <person name="Mas A."/>
            <person name="Daniel R."/>
            <person name="Streit W.R."/>
            <person name="Mateo E."/>
        </authorList>
    </citation>
    <scope>NUCLEOTIDE SEQUENCE [LARGE SCALE GENOMIC DNA]</scope>
    <source>
        <strain evidence="1">CECT 8546</strain>
    </source>
</reference>
<gene>
    <name evidence="1" type="ORF">KOEU_39190</name>
</gene>
<evidence type="ECO:0000313" key="2">
    <source>
        <dbReference type="Proteomes" id="UP000037566"/>
    </source>
</evidence>
<comment type="caution">
    <text evidence="1">The sequence shown here is derived from an EMBL/GenBank/DDBJ whole genome shotgun (WGS) entry which is preliminary data.</text>
</comment>
<accession>A0A0M0EBI6</accession>
<dbReference type="STRING" id="33995.KOEU_39190"/>